<feature type="compositionally biased region" description="Basic and acidic residues" evidence="1">
    <location>
        <begin position="60"/>
        <end position="70"/>
    </location>
</feature>
<organism evidence="2 3">
    <name type="scientific">Phytophthora megakarya</name>
    <dbReference type="NCBI Taxonomy" id="4795"/>
    <lineage>
        <taxon>Eukaryota</taxon>
        <taxon>Sar</taxon>
        <taxon>Stramenopiles</taxon>
        <taxon>Oomycota</taxon>
        <taxon>Peronosporomycetes</taxon>
        <taxon>Peronosporales</taxon>
        <taxon>Peronosporaceae</taxon>
        <taxon>Phytophthora</taxon>
    </lineage>
</organism>
<evidence type="ECO:0000313" key="3">
    <source>
        <dbReference type="Proteomes" id="UP000198211"/>
    </source>
</evidence>
<feature type="compositionally biased region" description="Low complexity" evidence="1">
    <location>
        <begin position="26"/>
        <end position="44"/>
    </location>
</feature>
<dbReference type="Proteomes" id="UP000198211">
    <property type="component" value="Unassembled WGS sequence"/>
</dbReference>
<reference evidence="3" key="1">
    <citation type="submission" date="2017-03" db="EMBL/GenBank/DDBJ databases">
        <title>Phytopthora megakarya and P. palmivora, two closely related causual agents of cacao black pod achieved similar genome size and gene model numbers by different mechanisms.</title>
        <authorList>
            <person name="Ali S."/>
            <person name="Shao J."/>
            <person name="Larry D.J."/>
            <person name="Kronmiller B."/>
            <person name="Shen D."/>
            <person name="Strem M.D."/>
            <person name="Melnick R.L."/>
            <person name="Guiltinan M.J."/>
            <person name="Tyler B.M."/>
            <person name="Meinhardt L.W."/>
            <person name="Bailey B.A."/>
        </authorList>
    </citation>
    <scope>NUCLEOTIDE SEQUENCE [LARGE SCALE GENOMIC DNA]</scope>
    <source>
        <strain evidence="3">zdho120</strain>
    </source>
</reference>
<proteinExistence type="predicted"/>
<dbReference type="AlphaFoldDB" id="A0A225W461"/>
<gene>
    <name evidence="2" type="ORF">PHMEG_00014278</name>
</gene>
<feature type="compositionally biased region" description="Pro residues" evidence="1">
    <location>
        <begin position="100"/>
        <end position="109"/>
    </location>
</feature>
<accession>A0A225W461</accession>
<comment type="caution">
    <text evidence="2">The sequence shown here is derived from an EMBL/GenBank/DDBJ whole genome shotgun (WGS) entry which is preliminary data.</text>
</comment>
<feature type="region of interest" description="Disordered" evidence="1">
    <location>
        <begin position="1"/>
        <end position="126"/>
    </location>
</feature>
<dbReference type="EMBL" id="NBNE01001815">
    <property type="protein sequence ID" value="OWZ12541.1"/>
    <property type="molecule type" value="Genomic_DNA"/>
</dbReference>
<sequence length="153" mass="16250">MVTDRDERAKRRAASQERGTAKKQTTTELTLDTGDGLMTLDTTEIGSSSGQTPLAVMMAREAKSEPRDTLRQGGGDDGGRQVNLVVGGGSLKMGNTGPHRTPPAQSPPPSRREVSMRRPAAPQQIVVSEKSKSLKLWLITVRAEVTPGSNAGS</sequence>
<name>A0A225W461_9STRA</name>
<evidence type="ECO:0000313" key="2">
    <source>
        <dbReference type="EMBL" id="OWZ12541.1"/>
    </source>
</evidence>
<evidence type="ECO:0000256" key="1">
    <source>
        <dbReference type="SAM" id="MobiDB-lite"/>
    </source>
</evidence>
<protein>
    <submittedName>
        <fullName evidence="2">Uncharacterized protein</fullName>
    </submittedName>
</protein>
<keyword evidence="3" id="KW-1185">Reference proteome</keyword>